<proteinExistence type="inferred from homology"/>
<dbReference type="EMBL" id="JRNE01000057">
    <property type="protein sequence ID" value="KGF16261.1"/>
    <property type="molecule type" value="Genomic_DNA"/>
</dbReference>
<dbReference type="Proteomes" id="UP000029548">
    <property type="component" value="Unassembled WGS sequence"/>
</dbReference>
<feature type="compositionally biased region" description="Basic and acidic residues" evidence="5">
    <location>
        <begin position="118"/>
        <end position="127"/>
    </location>
</feature>
<dbReference type="eggNOG" id="COG1188">
    <property type="taxonomic scope" value="Bacteria"/>
</dbReference>
<dbReference type="SMART" id="SM00363">
    <property type="entry name" value="S4"/>
    <property type="match status" value="1"/>
</dbReference>
<dbReference type="Gene3D" id="3.10.290.10">
    <property type="entry name" value="RNA-binding S4 domain"/>
    <property type="match status" value="1"/>
</dbReference>
<comment type="similarity">
    <text evidence="1">Belongs to the HSP15 family.</text>
</comment>
<keyword evidence="7" id="KW-0030">Aminoacyl-tRNA synthetase</keyword>
<feature type="domain" description="RNA-binding S4" evidence="6">
    <location>
        <begin position="10"/>
        <end position="70"/>
    </location>
</feature>
<dbReference type="RefSeq" id="WP_035122519.1">
    <property type="nucleotide sequence ID" value="NZ_JRNE01000057.1"/>
</dbReference>
<evidence type="ECO:0000313" key="7">
    <source>
        <dbReference type="EMBL" id="KGF16261.1"/>
    </source>
</evidence>
<keyword evidence="3" id="KW-0238">DNA-binding</keyword>
<dbReference type="GO" id="GO:0003727">
    <property type="term" value="F:single-stranded RNA binding"/>
    <property type="evidence" value="ECO:0007669"/>
    <property type="project" value="InterPro"/>
</dbReference>
<keyword evidence="7" id="KW-0436">Ligase</keyword>
<evidence type="ECO:0000256" key="1">
    <source>
        <dbReference type="ARBA" id="ARBA00008396"/>
    </source>
</evidence>
<evidence type="ECO:0000259" key="6">
    <source>
        <dbReference type="SMART" id="SM00363"/>
    </source>
</evidence>
<dbReference type="GO" id="GO:0034605">
    <property type="term" value="P:cellular response to heat"/>
    <property type="evidence" value="ECO:0007669"/>
    <property type="project" value="InterPro"/>
</dbReference>
<feature type="region of interest" description="Disordered" evidence="5">
    <location>
        <begin position="103"/>
        <end position="127"/>
    </location>
</feature>
<dbReference type="AlphaFoldDB" id="A0A095Y2J8"/>
<dbReference type="InterPro" id="IPR036986">
    <property type="entry name" value="S4_RNA-bd_sf"/>
</dbReference>
<comment type="caution">
    <text evidence="7">The sequence shown here is derived from an EMBL/GenBank/DDBJ whole genome shotgun (WGS) entry which is preliminary data.</text>
</comment>
<evidence type="ECO:0000256" key="3">
    <source>
        <dbReference type="ARBA" id="ARBA00023125"/>
    </source>
</evidence>
<dbReference type="Pfam" id="PF01479">
    <property type="entry name" value="S4"/>
    <property type="match status" value="1"/>
</dbReference>
<sequence length="127" mass="14230">MNHTDDSAPVRVDAWLWAVRLLKTRSQAADACRGGHVKVNGTAVKPAQQVVPGDEIRVWAHHRETIVEVTRTIAKRVGAPVARTCYVDKTPAPPPREMFAALPVRDRGAGRPTKRERRQLDKLRGRR</sequence>
<dbReference type="SUPFAM" id="SSF55174">
    <property type="entry name" value="Alpha-L RNA-binding motif"/>
    <property type="match status" value="1"/>
</dbReference>
<dbReference type="GO" id="GO:0004812">
    <property type="term" value="F:aminoacyl-tRNA ligase activity"/>
    <property type="evidence" value="ECO:0007669"/>
    <property type="project" value="UniProtKB-KW"/>
</dbReference>
<keyword evidence="2 4" id="KW-0694">RNA-binding</keyword>
<dbReference type="PIRSF" id="PIRSF016821">
    <property type="entry name" value="HSP15"/>
    <property type="match status" value="1"/>
</dbReference>
<gene>
    <name evidence="7" type="ORF">HMPREF1650_08100</name>
</gene>
<dbReference type="GO" id="GO:0003677">
    <property type="term" value="F:DNA binding"/>
    <property type="evidence" value="ECO:0007669"/>
    <property type="project" value="UniProtKB-KW"/>
</dbReference>
<evidence type="ECO:0000256" key="2">
    <source>
        <dbReference type="ARBA" id="ARBA00022884"/>
    </source>
</evidence>
<dbReference type="InterPro" id="IPR002942">
    <property type="entry name" value="S4_RNA-bd"/>
</dbReference>
<accession>A0A095Y2J8</accession>
<dbReference type="GO" id="GO:0043023">
    <property type="term" value="F:ribosomal large subunit binding"/>
    <property type="evidence" value="ECO:0007669"/>
    <property type="project" value="InterPro"/>
</dbReference>
<evidence type="ECO:0000313" key="8">
    <source>
        <dbReference type="Proteomes" id="UP000029548"/>
    </source>
</evidence>
<dbReference type="InterPro" id="IPR025708">
    <property type="entry name" value="HSP15"/>
</dbReference>
<organism evidence="7 8">
    <name type="scientific">Corynebacterium freneyi DNF00450</name>
    <dbReference type="NCBI Taxonomy" id="1287475"/>
    <lineage>
        <taxon>Bacteria</taxon>
        <taxon>Bacillati</taxon>
        <taxon>Actinomycetota</taxon>
        <taxon>Actinomycetes</taxon>
        <taxon>Mycobacteriales</taxon>
        <taxon>Corynebacteriaceae</taxon>
        <taxon>Corynebacterium</taxon>
    </lineage>
</organism>
<protein>
    <submittedName>
        <fullName evidence="7">tRNA synthetase RNA-binding protein</fullName>
    </submittedName>
</protein>
<evidence type="ECO:0000256" key="5">
    <source>
        <dbReference type="SAM" id="MobiDB-lite"/>
    </source>
</evidence>
<dbReference type="PROSITE" id="PS50889">
    <property type="entry name" value="S4"/>
    <property type="match status" value="1"/>
</dbReference>
<dbReference type="CDD" id="cd00165">
    <property type="entry name" value="S4"/>
    <property type="match status" value="1"/>
</dbReference>
<evidence type="ECO:0000256" key="4">
    <source>
        <dbReference type="PROSITE-ProRule" id="PRU00182"/>
    </source>
</evidence>
<reference evidence="7 8" key="1">
    <citation type="submission" date="2014-07" db="EMBL/GenBank/DDBJ databases">
        <authorList>
            <person name="McCorrison J."/>
            <person name="Sanka R."/>
            <person name="Torralba M."/>
            <person name="Gillis M."/>
            <person name="Haft D.H."/>
            <person name="Methe B."/>
            <person name="Sutton G."/>
            <person name="Nelson K.E."/>
        </authorList>
    </citation>
    <scope>NUCLEOTIDE SEQUENCE [LARGE SCALE GENOMIC DNA]</scope>
    <source>
        <strain evidence="7 8">DNF00450</strain>
    </source>
</reference>
<name>A0A095Y2J8_9CORY</name>